<dbReference type="Proteomes" id="UP000487649">
    <property type="component" value="Unassembled WGS sequence"/>
</dbReference>
<gene>
    <name evidence="1" type="ORF">GMA92_03910</name>
</gene>
<name>A0A173TX44_9FIRM</name>
<proteinExistence type="predicted"/>
<dbReference type="RefSeq" id="WP_006784693.1">
    <property type="nucleotide sequence ID" value="NZ_CABJBH010000018.1"/>
</dbReference>
<dbReference type="EMBL" id="WMQE01000006">
    <property type="protein sequence ID" value="MTK20582.1"/>
    <property type="molecule type" value="Genomic_DNA"/>
</dbReference>
<evidence type="ECO:0000313" key="2">
    <source>
        <dbReference type="Proteomes" id="UP000487649"/>
    </source>
</evidence>
<sequence length="284" mass="33465">MADAVLSVRIDEELKQKFLVLAQENGINNKELMEVMVSQFELAQIGDGSTQFNQDLEELQRITKRMNDIYINMFERTQVRELEIKNKESILRHKQEEEIAALNEKLEIIEQKDKELQGLKDKLKKMSQDFGVLKEEQENIRELNQLLKDKNSQLEKVFADSQAKIEAANQVLEESVKLKALVQDQEALIKRQEFQLQKEIEEQQNLKVKMEEEKRIAIQTLQQEFEFERRNHQLALSEMQLEMKKQAAIELEEVNEKARKQIEELSKEKQDLVEVLKQKNASLD</sequence>
<reference evidence="1 2" key="1">
    <citation type="journal article" date="2019" name="Nat. Med.">
        <title>A library of human gut bacterial isolates paired with longitudinal multiomics data enables mechanistic microbiome research.</title>
        <authorList>
            <person name="Poyet M."/>
            <person name="Groussin M."/>
            <person name="Gibbons S.M."/>
            <person name="Avila-Pacheco J."/>
            <person name="Jiang X."/>
            <person name="Kearney S.M."/>
            <person name="Perrotta A.R."/>
            <person name="Berdy B."/>
            <person name="Zhao S."/>
            <person name="Lieberman T.D."/>
            <person name="Swanson P.K."/>
            <person name="Smith M."/>
            <person name="Roesemann S."/>
            <person name="Alexander J.E."/>
            <person name="Rich S.A."/>
            <person name="Livny J."/>
            <person name="Vlamakis H."/>
            <person name="Clish C."/>
            <person name="Bullock K."/>
            <person name="Deik A."/>
            <person name="Scott J."/>
            <person name="Pierce K.A."/>
            <person name="Xavier R.J."/>
            <person name="Alm E.J."/>
        </authorList>
    </citation>
    <scope>NUCLEOTIDE SEQUENCE [LARGE SCALE GENOMIC DNA]</scope>
    <source>
        <strain evidence="1 2">BIOML-A198</strain>
    </source>
</reference>
<evidence type="ECO:0000313" key="1">
    <source>
        <dbReference type="EMBL" id="MTK20582.1"/>
    </source>
</evidence>
<dbReference type="AlphaFoldDB" id="A0A173TX44"/>
<dbReference type="OrthoDB" id="1902246at2"/>
<protein>
    <submittedName>
        <fullName evidence="1">Uncharacterized protein</fullName>
    </submittedName>
</protein>
<comment type="caution">
    <text evidence="1">The sequence shown here is derived from an EMBL/GenBank/DDBJ whole genome shotgun (WGS) entry which is preliminary data.</text>
</comment>
<accession>A0A173TX44</accession>
<organism evidence="1 2">
    <name type="scientific">Turicibacter sanguinis</name>
    <dbReference type="NCBI Taxonomy" id="154288"/>
    <lineage>
        <taxon>Bacteria</taxon>
        <taxon>Bacillati</taxon>
        <taxon>Bacillota</taxon>
        <taxon>Erysipelotrichia</taxon>
        <taxon>Erysipelotrichales</taxon>
        <taxon>Turicibacteraceae</taxon>
        <taxon>Turicibacter</taxon>
    </lineage>
</organism>